<evidence type="ECO:0000313" key="2">
    <source>
        <dbReference type="Proteomes" id="UP000268007"/>
    </source>
</evidence>
<protein>
    <submittedName>
        <fullName evidence="1">Uncharacterized protein</fullName>
    </submittedName>
</protein>
<evidence type="ECO:0000313" key="1">
    <source>
        <dbReference type="EMBL" id="RKR79986.1"/>
    </source>
</evidence>
<reference evidence="1 2" key="1">
    <citation type="submission" date="2018-10" db="EMBL/GenBank/DDBJ databases">
        <title>Genomic Encyclopedia of Archaeal and Bacterial Type Strains, Phase II (KMG-II): from individual species to whole genera.</title>
        <authorList>
            <person name="Goeker M."/>
        </authorList>
    </citation>
    <scope>NUCLEOTIDE SEQUENCE [LARGE SCALE GENOMIC DNA]</scope>
    <source>
        <strain evidence="1 2">DSM 18602</strain>
    </source>
</reference>
<dbReference type="EMBL" id="RBKU01000001">
    <property type="protein sequence ID" value="RKR79986.1"/>
    <property type="molecule type" value="Genomic_DNA"/>
</dbReference>
<dbReference type="AlphaFoldDB" id="A0A495IT79"/>
<gene>
    <name evidence="1" type="ORF">BDD43_0073</name>
</gene>
<keyword evidence="2" id="KW-1185">Reference proteome</keyword>
<comment type="caution">
    <text evidence="1">The sequence shown here is derived from an EMBL/GenBank/DDBJ whole genome shotgun (WGS) entry which is preliminary data.</text>
</comment>
<name>A0A495IT79_9SPHI</name>
<proteinExistence type="predicted"/>
<organism evidence="1 2">
    <name type="scientific">Mucilaginibacter gracilis</name>
    <dbReference type="NCBI Taxonomy" id="423350"/>
    <lineage>
        <taxon>Bacteria</taxon>
        <taxon>Pseudomonadati</taxon>
        <taxon>Bacteroidota</taxon>
        <taxon>Sphingobacteriia</taxon>
        <taxon>Sphingobacteriales</taxon>
        <taxon>Sphingobacteriaceae</taxon>
        <taxon>Mucilaginibacter</taxon>
    </lineage>
</organism>
<sequence>MKNNFNTELKFLSYKIDNGIFLSLQPVNIYNTTQT</sequence>
<accession>A0A495IT79</accession>
<dbReference type="Proteomes" id="UP000268007">
    <property type="component" value="Unassembled WGS sequence"/>
</dbReference>